<dbReference type="Proteomes" id="UP001277183">
    <property type="component" value="Unassembled WGS sequence"/>
</dbReference>
<reference evidence="2" key="1">
    <citation type="submission" date="2023-11" db="EMBL/GenBank/DDBJ databases">
        <title>WGS of Aeromonas in Northern Israel.</title>
        <authorList>
            <person name="Hershko Y."/>
        </authorList>
    </citation>
    <scope>NUCLEOTIDE SEQUENCE</scope>
    <source>
        <strain evidence="2">77416</strain>
    </source>
</reference>
<comment type="caution">
    <text evidence="2">The sequence shown here is derived from an EMBL/GenBank/DDBJ whole genome shotgun (WGS) entry which is preliminary data.</text>
</comment>
<dbReference type="InterPro" id="IPR038475">
    <property type="entry name" value="RecG_C_sf"/>
</dbReference>
<evidence type="ECO:0000313" key="3">
    <source>
        <dbReference type="Proteomes" id="UP001277183"/>
    </source>
</evidence>
<sequence length="384" mass="42479">METEELLAIIARDEDSRHQFKADVNNASSLGAEMVAFSNSAGGIILIGVKNEDGSRSGLTRDDIGRINQIVANAATNNIRPPINPVTENILLPDGLVIVVHIEQGISKPYMDTQGFIWVKNGSDKRRVTAREELQRMFQEAALIHADEIPVGGSSVADIDQEFFDAFFEREYDERVEDQGVSRVQLLENMNLAKNGQLNICGTLLFALRPQIRLPVFIVKAVAFPGVDIEDEHYIDSQDINGKLSDVFQKVLGFVLANIRHVQNEQGINSVGEPEIPRIVLEELIANALIHRDYFVSAPIKVLVFADRIEIVSPGHLPNNLTIENIKMGNSNVRNPILASFAPKVLPYRGLGSGIKRAIKAYPDIEFIDDRAGNAFKAIIKRAP</sequence>
<evidence type="ECO:0000259" key="1">
    <source>
        <dbReference type="Pfam" id="PF04326"/>
    </source>
</evidence>
<dbReference type="Pfam" id="PF13749">
    <property type="entry name" value="HATPase_c_4"/>
    <property type="match status" value="1"/>
</dbReference>
<dbReference type="Gene3D" id="3.30.950.30">
    <property type="entry name" value="Schlafen, AAA domain"/>
    <property type="match status" value="1"/>
</dbReference>
<dbReference type="RefSeq" id="WP_244776233.1">
    <property type="nucleotide sequence ID" value="NZ_JAWZVU010000081.1"/>
</dbReference>
<dbReference type="InterPro" id="IPR038461">
    <property type="entry name" value="Schlafen_AlbA_2_dom_sf"/>
</dbReference>
<dbReference type="AlphaFoldDB" id="A0AAW9F7H4"/>
<dbReference type="PANTHER" id="PTHR30595:SF6">
    <property type="entry name" value="SCHLAFEN ALBA-2 DOMAIN-CONTAINING PROTEIN"/>
    <property type="match status" value="1"/>
</dbReference>
<dbReference type="EMBL" id="JAWZVU010000081">
    <property type="protein sequence ID" value="MDX7721532.1"/>
    <property type="molecule type" value="Genomic_DNA"/>
</dbReference>
<evidence type="ECO:0000313" key="2">
    <source>
        <dbReference type="EMBL" id="MDX7721532.1"/>
    </source>
</evidence>
<dbReference type="PANTHER" id="PTHR30595">
    <property type="entry name" value="GLPR-RELATED TRANSCRIPTIONAL REPRESSOR"/>
    <property type="match status" value="1"/>
</dbReference>
<gene>
    <name evidence="2" type="ORF">SJS77_13775</name>
</gene>
<organism evidence="2 3">
    <name type="scientific">Aeromonas caviae</name>
    <name type="common">Aeromonas punctata</name>
    <dbReference type="NCBI Taxonomy" id="648"/>
    <lineage>
        <taxon>Bacteria</taxon>
        <taxon>Pseudomonadati</taxon>
        <taxon>Pseudomonadota</taxon>
        <taxon>Gammaproteobacteria</taxon>
        <taxon>Aeromonadales</taxon>
        <taxon>Aeromonadaceae</taxon>
        <taxon>Aeromonas</taxon>
    </lineage>
</organism>
<protein>
    <submittedName>
        <fullName evidence="2">DNA binding domain-containing protein</fullName>
    </submittedName>
</protein>
<feature type="domain" description="Schlafen AlbA-2" evidence="1">
    <location>
        <begin position="14"/>
        <end position="128"/>
    </location>
</feature>
<dbReference type="InterPro" id="IPR007421">
    <property type="entry name" value="Schlafen_AlbA_2_dom"/>
</dbReference>
<name>A0AAW9F7H4_AERCA</name>
<dbReference type="Gene3D" id="3.30.565.60">
    <property type="match status" value="1"/>
</dbReference>
<dbReference type="Pfam" id="PF04326">
    <property type="entry name" value="SLFN_AlbA_2"/>
    <property type="match status" value="1"/>
</dbReference>
<proteinExistence type="predicted"/>
<accession>A0AAW9F7H4</accession>